<dbReference type="Proteomes" id="UP000717696">
    <property type="component" value="Unassembled WGS sequence"/>
</dbReference>
<dbReference type="AlphaFoldDB" id="A0A9P9DJ95"/>
<organism evidence="1 2">
    <name type="scientific">Dactylonectria estremocensis</name>
    <dbReference type="NCBI Taxonomy" id="1079267"/>
    <lineage>
        <taxon>Eukaryota</taxon>
        <taxon>Fungi</taxon>
        <taxon>Dikarya</taxon>
        <taxon>Ascomycota</taxon>
        <taxon>Pezizomycotina</taxon>
        <taxon>Sordariomycetes</taxon>
        <taxon>Hypocreomycetidae</taxon>
        <taxon>Hypocreales</taxon>
        <taxon>Nectriaceae</taxon>
        <taxon>Dactylonectria</taxon>
    </lineage>
</organism>
<evidence type="ECO:0000313" key="1">
    <source>
        <dbReference type="EMBL" id="KAH7120283.1"/>
    </source>
</evidence>
<accession>A0A9P9DJ95</accession>
<keyword evidence="2" id="KW-1185">Reference proteome</keyword>
<evidence type="ECO:0000313" key="2">
    <source>
        <dbReference type="Proteomes" id="UP000717696"/>
    </source>
</evidence>
<protein>
    <submittedName>
        <fullName evidence="1">Uncharacterized protein</fullName>
    </submittedName>
</protein>
<gene>
    <name evidence="1" type="ORF">B0J13DRAFT_648988</name>
</gene>
<proteinExistence type="predicted"/>
<dbReference type="OrthoDB" id="5424209at2759"/>
<dbReference type="EMBL" id="JAGMUU010000028">
    <property type="protein sequence ID" value="KAH7120283.1"/>
    <property type="molecule type" value="Genomic_DNA"/>
</dbReference>
<sequence>MEKLALAEVATPPNFAEERAYYYGMPGHPKLIARTNTHPVFFEGPTWSLVRKSVEHVGRHRLADLWNDSMLSLQADIIRALEDVTWTSIDIHRVIYWSSPRTDRLTDRPAILLISVAPNSTSWAQGHEVVMKCQTILEQHGVADVDCEMQEPKVPRSDFSATDL</sequence>
<comment type="caution">
    <text evidence="1">The sequence shown here is derived from an EMBL/GenBank/DDBJ whole genome shotgun (WGS) entry which is preliminary data.</text>
</comment>
<name>A0A9P9DJ95_9HYPO</name>
<reference evidence="1" key="1">
    <citation type="journal article" date="2021" name="Nat. Commun.">
        <title>Genetic determinants of endophytism in the Arabidopsis root mycobiome.</title>
        <authorList>
            <person name="Mesny F."/>
            <person name="Miyauchi S."/>
            <person name="Thiergart T."/>
            <person name="Pickel B."/>
            <person name="Atanasova L."/>
            <person name="Karlsson M."/>
            <person name="Huettel B."/>
            <person name="Barry K.W."/>
            <person name="Haridas S."/>
            <person name="Chen C."/>
            <person name="Bauer D."/>
            <person name="Andreopoulos W."/>
            <person name="Pangilinan J."/>
            <person name="LaButti K."/>
            <person name="Riley R."/>
            <person name="Lipzen A."/>
            <person name="Clum A."/>
            <person name="Drula E."/>
            <person name="Henrissat B."/>
            <person name="Kohler A."/>
            <person name="Grigoriev I.V."/>
            <person name="Martin F.M."/>
            <person name="Hacquard S."/>
        </authorList>
    </citation>
    <scope>NUCLEOTIDE SEQUENCE</scope>
    <source>
        <strain evidence="1">MPI-CAGE-AT-0021</strain>
    </source>
</reference>